<proteinExistence type="predicted"/>
<gene>
    <name evidence="1" type="ORF">L211DRAFT_753960</name>
</gene>
<protein>
    <submittedName>
        <fullName evidence="1">Uncharacterized protein</fullName>
    </submittedName>
</protein>
<keyword evidence="2" id="KW-1185">Reference proteome</keyword>
<evidence type="ECO:0000313" key="1">
    <source>
        <dbReference type="EMBL" id="RPB18369.1"/>
    </source>
</evidence>
<organism evidence="1 2">
    <name type="scientific">Terfezia boudieri ATCC MYA-4762</name>
    <dbReference type="NCBI Taxonomy" id="1051890"/>
    <lineage>
        <taxon>Eukaryota</taxon>
        <taxon>Fungi</taxon>
        <taxon>Dikarya</taxon>
        <taxon>Ascomycota</taxon>
        <taxon>Pezizomycotina</taxon>
        <taxon>Pezizomycetes</taxon>
        <taxon>Pezizales</taxon>
        <taxon>Pezizaceae</taxon>
        <taxon>Terfezia</taxon>
    </lineage>
</organism>
<name>A0A3N4LA67_9PEZI</name>
<reference evidence="1 2" key="1">
    <citation type="journal article" date="2018" name="Nat. Ecol. Evol.">
        <title>Pezizomycetes genomes reveal the molecular basis of ectomycorrhizal truffle lifestyle.</title>
        <authorList>
            <person name="Murat C."/>
            <person name="Payen T."/>
            <person name="Noel B."/>
            <person name="Kuo A."/>
            <person name="Morin E."/>
            <person name="Chen J."/>
            <person name="Kohler A."/>
            <person name="Krizsan K."/>
            <person name="Balestrini R."/>
            <person name="Da Silva C."/>
            <person name="Montanini B."/>
            <person name="Hainaut M."/>
            <person name="Levati E."/>
            <person name="Barry K.W."/>
            <person name="Belfiori B."/>
            <person name="Cichocki N."/>
            <person name="Clum A."/>
            <person name="Dockter R.B."/>
            <person name="Fauchery L."/>
            <person name="Guy J."/>
            <person name="Iotti M."/>
            <person name="Le Tacon F."/>
            <person name="Lindquist E.A."/>
            <person name="Lipzen A."/>
            <person name="Malagnac F."/>
            <person name="Mello A."/>
            <person name="Molinier V."/>
            <person name="Miyauchi S."/>
            <person name="Poulain J."/>
            <person name="Riccioni C."/>
            <person name="Rubini A."/>
            <person name="Sitrit Y."/>
            <person name="Splivallo R."/>
            <person name="Traeger S."/>
            <person name="Wang M."/>
            <person name="Zifcakova L."/>
            <person name="Wipf D."/>
            <person name="Zambonelli A."/>
            <person name="Paolocci F."/>
            <person name="Nowrousian M."/>
            <person name="Ottonello S."/>
            <person name="Baldrian P."/>
            <person name="Spatafora J.W."/>
            <person name="Henrissat B."/>
            <person name="Nagy L.G."/>
            <person name="Aury J.M."/>
            <person name="Wincker P."/>
            <person name="Grigoriev I.V."/>
            <person name="Bonfante P."/>
            <person name="Martin F.M."/>
        </authorList>
    </citation>
    <scope>NUCLEOTIDE SEQUENCE [LARGE SCALE GENOMIC DNA]</scope>
    <source>
        <strain evidence="1 2">ATCC MYA-4762</strain>
    </source>
</reference>
<feature type="non-terminal residue" evidence="1">
    <location>
        <position position="1"/>
    </location>
</feature>
<dbReference type="EMBL" id="ML121636">
    <property type="protein sequence ID" value="RPB18369.1"/>
    <property type="molecule type" value="Genomic_DNA"/>
</dbReference>
<dbReference type="AlphaFoldDB" id="A0A3N4LA67"/>
<dbReference type="OrthoDB" id="3865533at2759"/>
<dbReference type="Proteomes" id="UP000267821">
    <property type="component" value="Unassembled WGS sequence"/>
</dbReference>
<accession>A0A3N4LA67</accession>
<feature type="non-terminal residue" evidence="1">
    <location>
        <position position="65"/>
    </location>
</feature>
<dbReference type="InParanoid" id="A0A3N4LA67"/>
<sequence length="65" mass="6968">IFKGCQKDTKYSKSTMLFQSEYPISGQTDSRITLPGPSADVSRFSCVAAKNPHPGAGILTGCPFE</sequence>
<evidence type="ECO:0000313" key="2">
    <source>
        <dbReference type="Proteomes" id="UP000267821"/>
    </source>
</evidence>